<evidence type="ECO:0000256" key="3">
    <source>
        <dbReference type="ARBA" id="ARBA00022517"/>
    </source>
</evidence>
<keyword evidence="8" id="KW-1185">Reference proteome</keyword>
<dbReference type="SMART" id="SM00879">
    <property type="entry name" value="Brix"/>
    <property type="match status" value="1"/>
</dbReference>
<dbReference type="InterPro" id="IPR026532">
    <property type="entry name" value="BRX1"/>
</dbReference>
<evidence type="ECO:0000256" key="1">
    <source>
        <dbReference type="ARBA" id="ARBA00004604"/>
    </source>
</evidence>
<name>A0A4V0K247_PLACU</name>
<evidence type="ECO:0000256" key="5">
    <source>
        <dbReference type="SAM" id="MobiDB-lite"/>
    </source>
</evidence>
<accession>A0A4V0K247</accession>
<dbReference type="SUPFAM" id="SSF52954">
    <property type="entry name" value="Class II aaRS ABD-related"/>
    <property type="match status" value="1"/>
</dbReference>
<proteinExistence type="inferred from homology"/>
<dbReference type="InterPro" id="IPR007109">
    <property type="entry name" value="Brix"/>
</dbReference>
<evidence type="ECO:0000313" key="8">
    <source>
        <dbReference type="Proteomes" id="UP000071118"/>
    </source>
</evidence>
<dbReference type="GO" id="GO:0000027">
    <property type="term" value="P:ribosomal large subunit assembly"/>
    <property type="evidence" value="ECO:0007669"/>
    <property type="project" value="TreeGrafter"/>
</dbReference>
<organism evidence="7 8">
    <name type="scientific">Plasmodium chabaudi chabaudi</name>
    <dbReference type="NCBI Taxonomy" id="31271"/>
    <lineage>
        <taxon>Eukaryota</taxon>
        <taxon>Sar</taxon>
        <taxon>Alveolata</taxon>
        <taxon>Apicomplexa</taxon>
        <taxon>Aconoidasida</taxon>
        <taxon>Haemosporida</taxon>
        <taxon>Plasmodiidae</taxon>
        <taxon>Plasmodium</taxon>
        <taxon>Plasmodium (Vinckeia)</taxon>
    </lineage>
</organism>
<dbReference type="GO" id="GO:0019843">
    <property type="term" value="F:rRNA binding"/>
    <property type="evidence" value="ECO:0007669"/>
    <property type="project" value="InterPro"/>
</dbReference>
<feature type="region of interest" description="Disordered" evidence="5">
    <location>
        <begin position="1"/>
        <end position="175"/>
    </location>
</feature>
<dbReference type="PROSITE" id="PS50833">
    <property type="entry name" value="BRIX"/>
    <property type="match status" value="1"/>
</dbReference>
<dbReference type="GO" id="GO:0005730">
    <property type="term" value="C:nucleolus"/>
    <property type="evidence" value="ECO:0007669"/>
    <property type="project" value="UniProtKB-SubCell"/>
</dbReference>
<sequence length="443" mass="53703">MDDINDETEYIKETNVEVEHEMEKEGEHATDLVLEKKRKDHASNDDLPEPKKMPLIEEGEEDDEEEEEEEDEEEEEEEEEEDEEEEEEEDEDEEEEEEEEEEDDEEEEEEDDDEEEEEEEEEEDDEEEEEEEDDEEEEEEEEEEENEEKEEENEEEEDEEEEEGEKDETEDPYLLKDATYIKKNDLWKMRQKVLIVRSPLKKKNCQSFIDNLKLLLPHHKMESKWSKKEKKIDLSNICYSSNCSNLIFFDIKRNRHCLWICRNKTGPSLYFEILDYIPLHSLAFPGNCLLYSRPLLIFSKLFDELEHLKLIKEMFIQVFGTPKYHPLSKPFYDHCYNFYYIKDLIYFRHYQILPTTLADSNNINKQKLVEIGPQFTLHIIKIFDKFFKGNVIYENLKYKNCETPKQKKIKQNIKKKFTSIKKKKSYMNRIKFIHTPIKTDIDF</sequence>
<dbReference type="RefSeq" id="XP_734284.2">
    <property type="nucleotide sequence ID" value="XM_729191.2"/>
</dbReference>
<feature type="compositionally biased region" description="Basic and acidic residues" evidence="5">
    <location>
        <begin position="9"/>
        <end position="55"/>
    </location>
</feature>
<dbReference type="OrthoDB" id="1638493at2759"/>
<evidence type="ECO:0000259" key="6">
    <source>
        <dbReference type="PROSITE" id="PS50833"/>
    </source>
</evidence>
<dbReference type="PANTHER" id="PTHR13634">
    <property type="entry name" value="RIBOSOME BIOGENESIS PROTEIN BRIX"/>
    <property type="match status" value="1"/>
</dbReference>
<comment type="subcellular location">
    <subcellularLocation>
        <location evidence="1">Nucleus</location>
        <location evidence="1">Nucleolus</location>
    </subcellularLocation>
</comment>
<feature type="domain" description="Brix" evidence="6">
    <location>
        <begin position="191"/>
        <end position="388"/>
    </location>
</feature>
<dbReference type="PANTHER" id="PTHR13634:SF0">
    <property type="entry name" value="RIBOSOME BIOGENESIS PROTEIN BRX1 HOMOLOG"/>
    <property type="match status" value="1"/>
</dbReference>
<keyword evidence="3" id="KW-0690">Ribosome biogenesis</keyword>
<gene>
    <name evidence="7" type="ORF">PCHAS_0211900</name>
</gene>
<feature type="compositionally biased region" description="Acidic residues" evidence="5">
    <location>
        <begin position="57"/>
        <end position="171"/>
    </location>
</feature>
<dbReference type="AlphaFoldDB" id="A0A4V0K247"/>
<dbReference type="EMBL" id="LK022879">
    <property type="protein sequence ID" value="VTZ66897.1"/>
    <property type="molecule type" value="Genomic_DNA"/>
</dbReference>
<protein>
    <submittedName>
        <fullName evidence="7">Ribosome biogenesis protein BRX1, putative</fullName>
    </submittedName>
</protein>
<dbReference type="Pfam" id="PF04427">
    <property type="entry name" value="Brix"/>
    <property type="match status" value="1"/>
</dbReference>
<reference evidence="7 8" key="1">
    <citation type="journal article" date="2014" name="BMC Biol.">
        <title>A comprehensive evaluation of rodent malaria parasite genomes and gene expression.</title>
        <authorList>
            <person name="Otto T.D."/>
            <person name="Bohme U."/>
            <person name="Jackson A.P."/>
            <person name="Hunt M."/>
            <person name="Franke-Fayard B."/>
            <person name="Hoeijmakers W.A."/>
            <person name="Religa A.A."/>
            <person name="Robertson L."/>
            <person name="Sanders M."/>
            <person name="Ogun S.A."/>
            <person name="Cunningham D."/>
            <person name="Erhart A."/>
            <person name="Billker O."/>
            <person name="Khan S.M."/>
            <person name="Stunnenberg H.G."/>
            <person name="Langhorne J."/>
            <person name="Holder A.A."/>
            <person name="Waters A.P."/>
            <person name="Newbold C.I."/>
            <person name="Pain A."/>
            <person name="Berriman M."/>
            <person name="Janse C.J."/>
        </authorList>
    </citation>
    <scope>NUCLEOTIDE SEQUENCE [LARGE SCALE GENOMIC DNA]</scope>
    <source>
        <strain evidence="7 8">AS</strain>
    </source>
</reference>
<comment type="similarity">
    <text evidence="2">Belongs to the BRX1 family.</text>
</comment>
<dbReference type="Proteomes" id="UP000071118">
    <property type="component" value="Chromosome 2"/>
</dbReference>
<evidence type="ECO:0000256" key="4">
    <source>
        <dbReference type="ARBA" id="ARBA00023242"/>
    </source>
</evidence>
<dbReference type="VEuPathDB" id="PlasmoDB:PCHAS_0211900"/>
<dbReference type="KEGG" id="pcb:PCHAS_0211900"/>
<dbReference type="GeneID" id="3487262"/>
<evidence type="ECO:0000256" key="2">
    <source>
        <dbReference type="ARBA" id="ARBA00006369"/>
    </source>
</evidence>
<dbReference type="GO" id="GO:0006364">
    <property type="term" value="P:rRNA processing"/>
    <property type="evidence" value="ECO:0007669"/>
    <property type="project" value="InterPro"/>
</dbReference>
<evidence type="ECO:0000313" key="7">
    <source>
        <dbReference type="EMBL" id="VTZ66897.1"/>
    </source>
</evidence>
<keyword evidence="4" id="KW-0539">Nucleus</keyword>